<evidence type="ECO:0000313" key="2">
    <source>
        <dbReference type="EMBL" id="MDU0202412.1"/>
    </source>
</evidence>
<dbReference type="Proteomes" id="UP001260980">
    <property type="component" value="Unassembled WGS sequence"/>
</dbReference>
<comment type="caution">
    <text evidence="2">The sequence shown here is derived from an EMBL/GenBank/DDBJ whole genome shotgun (WGS) entry which is preliminary data.</text>
</comment>
<evidence type="ECO:0000259" key="1">
    <source>
        <dbReference type="Pfam" id="PF13157"/>
    </source>
</evidence>
<dbReference type="InterPro" id="IPR025055">
    <property type="entry name" value="Ena_core"/>
</dbReference>
<name>A0ABU3RDP5_9BACL</name>
<accession>A0ABU3RDP5</accession>
<feature type="domain" description="Endospore appendages core" evidence="1">
    <location>
        <begin position="5"/>
        <end position="110"/>
    </location>
</feature>
<dbReference type="Pfam" id="PF13157">
    <property type="entry name" value="Enas"/>
    <property type="match status" value="1"/>
</dbReference>
<gene>
    <name evidence="2" type="ORF">RQP52_15010</name>
</gene>
<protein>
    <submittedName>
        <fullName evidence="2">DUF3992 domain-containing protein</fullName>
    </submittedName>
</protein>
<dbReference type="RefSeq" id="WP_315952529.1">
    <property type="nucleotide sequence ID" value="NZ_JAWCUD010000004.1"/>
</dbReference>
<proteinExistence type="predicted"/>
<organism evidence="2 3">
    <name type="scientific">Paenibacillus violae</name>
    <dbReference type="NCBI Taxonomy" id="3077234"/>
    <lineage>
        <taxon>Bacteria</taxon>
        <taxon>Bacillati</taxon>
        <taxon>Bacillota</taxon>
        <taxon>Bacilli</taxon>
        <taxon>Bacillales</taxon>
        <taxon>Paenibacillaceae</taxon>
        <taxon>Paenibacillus</taxon>
    </lineage>
</organism>
<dbReference type="EMBL" id="JAWCUD010000004">
    <property type="protein sequence ID" value="MDU0202412.1"/>
    <property type="molecule type" value="Genomic_DNA"/>
</dbReference>
<keyword evidence="3" id="KW-1185">Reference proteome</keyword>
<reference evidence="2 3" key="1">
    <citation type="submission" date="2023-10" db="EMBL/GenBank/DDBJ databases">
        <title>Paenibacillus strain PFR10 Genome sequencing and assembly.</title>
        <authorList>
            <person name="Kim I."/>
        </authorList>
    </citation>
    <scope>NUCLEOTIDE SEQUENCE [LARGE SCALE GENOMIC DNA]</scope>
    <source>
        <strain evidence="2 3">PFR10</strain>
    </source>
</reference>
<sequence>MPCLCNNRNPYNDDICGTFMITAGMSLTVYAINTSAPAIPPLPISGSVSVKASGGGNVDVTIRNSIGASIDTFTVPVGSTFTRTYGDIGFVALLNNSSSASGEYGLSLHY</sequence>
<evidence type="ECO:0000313" key="3">
    <source>
        <dbReference type="Proteomes" id="UP001260980"/>
    </source>
</evidence>